<dbReference type="Proteomes" id="UP000033965">
    <property type="component" value="Unassembled WGS sequence"/>
</dbReference>
<dbReference type="InterPro" id="IPR011032">
    <property type="entry name" value="GroES-like_sf"/>
</dbReference>
<name>A0A0G1VSW4_9BACT</name>
<dbReference type="InterPro" id="IPR013149">
    <property type="entry name" value="ADH-like_C"/>
</dbReference>
<dbReference type="SUPFAM" id="SSF50129">
    <property type="entry name" value="GroES-like"/>
    <property type="match status" value="1"/>
</dbReference>
<feature type="domain" description="Alcohol dehydrogenase-like C-terminal" evidence="5">
    <location>
        <begin position="230"/>
        <end position="366"/>
    </location>
</feature>
<evidence type="ECO:0000256" key="3">
    <source>
        <dbReference type="ARBA" id="ARBA00023002"/>
    </source>
</evidence>
<evidence type="ECO:0000256" key="2">
    <source>
        <dbReference type="ARBA" id="ARBA00022833"/>
    </source>
</evidence>
<dbReference type="InterPro" id="IPR002328">
    <property type="entry name" value="ADH_Zn_CS"/>
</dbReference>
<dbReference type="SUPFAM" id="SSF51735">
    <property type="entry name" value="NAD(P)-binding Rossmann-fold domains"/>
    <property type="match status" value="1"/>
</dbReference>
<accession>A0A0G1VSW4</accession>
<comment type="cofactor">
    <cofactor evidence="4">
        <name>Zn(2+)</name>
        <dbReference type="ChEBI" id="CHEBI:29105"/>
    </cofactor>
</comment>
<dbReference type="InterPro" id="IPR036291">
    <property type="entry name" value="NAD(P)-bd_dom_sf"/>
</dbReference>
<feature type="domain" description="Alcohol dehydrogenase-like N-terminal" evidence="6">
    <location>
        <begin position="62"/>
        <end position="190"/>
    </location>
</feature>
<dbReference type="EMBL" id="LCPZ01000002">
    <property type="protein sequence ID" value="KKW09370.1"/>
    <property type="molecule type" value="Genomic_DNA"/>
</dbReference>
<evidence type="ECO:0000313" key="7">
    <source>
        <dbReference type="EMBL" id="KKW09370.1"/>
    </source>
</evidence>
<dbReference type="InterPro" id="IPR050129">
    <property type="entry name" value="Zn_alcohol_dh"/>
</dbReference>
<gene>
    <name evidence="7" type="ORF">UY44_C0002G0010</name>
</gene>
<keyword evidence="2 4" id="KW-0862">Zinc</keyword>
<evidence type="ECO:0000313" key="8">
    <source>
        <dbReference type="Proteomes" id="UP000033965"/>
    </source>
</evidence>
<dbReference type="PROSITE" id="PS00059">
    <property type="entry name" value="ADH_ZINC"/>
    <property type="match status" value="1"/>
</dbReference>
<keyword evidence="1 4" id="KW-0479">Metal-binding</keyword>
<dbReference type="Gene3D" id="3.90.180.10">
    <property type="entry name" value="Medium-chain alcohol dehydrogenases, catalytic domain"/>
    <property type="match status" value="1"/>
</dbReference>
<dbReference type="PATRIC" id="fig|1618669.3.peg.95"/>
<dbReference type="PANTHER" id="PTHR43401">
    <property type="entry name" value="L-THREONINE 3-DEHYDROGENASE"/>
    <property type="match status" value="1"/>
</dbReference>
<dbReference type="GO" id="GO:0008270">
    <property type="term" value="F:zinc ion binding"/>
    <property type="evidence" value="ECO:0007669"/>
    <property type="project" value="InterPro"/>
</dbReference>
<comment type="caution">
    <text evidence="7">The sequence shown here is derived from an EMBL/GenBank/DDBJ whole genome shotgun (WGS) entry which is preliminary data.</text>
</comment>
<reference evidence="7 8" key="1">
    <citation type="journal article" date="2015" name="Nature">
        <title>rRNA introns, odd ribosomes, and small enigmatic genomes across a large radiation of phyla.</title>
        <authorList>
            <person name="Brown C.T."/>
            <person name="Hug L.A."/>
            <person name="Thomas B.C."/>
            <person name="Sharon I."/>
            <person name="Castelle C.J."/>
            <person name="Singh A."/>
            <person name="Wilkins M.J."/>
            <person name="Williams K.H."/>
            <person name="Banfield J.F."/>
        </authorList>
    </citation>
    <scope>NUCLEOTIDE SEQUENCE [LARGE SCALE GENOMIC DNA]</scope>
</reference>
<dbReference type="Gene3D" id="3.40.50.720">
    <property type="entry name" value="NAD(P)-binding Rossmann-like Domain"/>
    <property type="match status" value="1"/>
</dbReference>
<dbReference type="Pfam" id="PF00107">
    <property type="entry name" value="ADH_zinc_N"/>
    <property type="match status" value="1"/>
</dbReference>
<keyword evidence="3" id="KW-0560">Oxidoreductase</keyword>
<dbReference type="PANTHER" id="PTHR43401:SF2">
    <property type="entry name" value="L-THREONINE 3-DEHYDROGENASE"/>
    <property type="match status" value="1"/>
</dbReference>
<evidence type="ECO:0000256" key="1">
    <source>
        <dbReference type="ARBA" id="ARBA00022723"/>
    </source>
</evidence>
<evidence type="ECO:0000259" key="5">
    <source>
        <dbReference type="Pfam" id="PF00107"/>
    </source>
</evidence>
<protein>
    <submittedName>
        <fullName evidence="7">Threonine 3-dehydrogenase</fullName>
    </submittedName>
</protein>
<dbReference type="AlphaFoldDB" id="A0A0G1VSW4"/>
<comment type="similarity">
    <text evidence="4">Belongs to the zinc-containing alcohol dehydrogenase family.</text>
</comment>
<evidence type="ECO:0000256" key="4">
    <source>
        <dbReference type="RuleBase" id="RU361277"/>
    </source>
</evidence>
<dbReference type="Pfam" id="PF08240">
    <property type="entry name" value="ADH_N"/>
    <property type="match status" value="1"/>
</dbReference>
<dbReference type="GO" id="GO:0016491">
    <property type="term" value="F:oxidoreductase activity"/>
    <property type="evidence" value="ECO:0007669"/>
    <property type="project" value="UniProtKB-KW"/>
</dbReference>
<dbReference type="InterPro" id="IPR013154">
    <property type="entry name" value="ADH-like_N"/>
</dbReference>
<organism evidence="7 8">
    <name type="scientific">Candidatus Kaiserbacteria bacterium GW2011_GWA2_49_19</name>
    <dbReference type="NCBI Taxonomy" id="1618669"/>
    <lineage>
        <taxon>Bacteria</taxon>
        <taxon>Candidatus Kaiseribacteriota</taxon>
    </lineage>
</organism>
<sequence>MMQAKRKSPLTETASNGVKKNDTVKALTIDLKKDGWDKSKGFFLRDIPMPTLDEKKDPTDATAVILKVRYAGFCGSDRGIWYRNAFCDMIHDSLAKEKKPMRVLGHEFVGEIVEAGSMVKTLYYDPDKNNRAKIEVGSLVSGDSHVTCGRCYQCRIGESHVCLNESILGISIDGIFAEFVKIPAKNLWAVDESRVRPEIATVYDPFGNAVHATTKVDFCGQRLAIFGCGPIGLFSILLARNFGAAKVIAVDYNDANLNMAKELGAHETIKIRKETKKVEWAHDEGVVEKIMEITYGKGVDISMEMAGPSSSLNNAIQSTRRGGNVIVFGIKDGNITIPNFSRMIVVRGLTLHGIIGREIFKTWQIAQRVLSDKANGIQDAIWNVMMKRGKGTILDFKKFNPESFEKAMEANPKIIFRVNG</sequence>
<proteinExistence type="inferred from homology"/>
<evidence type="ECO:0000259" key="6">
    <source>
        <dbReference type="Pfam" id="PF08240"/>
    </source>
</evidence>